<organism evidence="1 2">
    <name type="scientific">Acinetobacter genomosp. 33YU</name>
    <dbReference type="NCBI Taxonomy" id="1675530"/>
    <lineage>
        <taxon>Bacteria</taxon>
        <taxon>Pseudomonadati</taxon>
        <taxon>Pseudomonadota</taxon>
        <taxon>Gammaproteobacteria</taxon>
        <taxon>Moraxellales</taxon>
        <taxon>Moraxellaceae</taxon>
        <taxon>Acinetobacter</taxon>
    </lineage>
</organism>
<comment type="caution">
    <text evidence="1">The sequence shown here is derived from an EMBL/GenBank/DDBJ whole genome shotgun (WGS) entry which is preliminary data.</text>
</comment>
<dbReference type="RefSeq" id="WP_005006227.1">
    <property type="nucleotide sequence ID" value="NZ_LFZS01000017.1"/>
</dbReference>
<accession>A0A1V2US83</accession>
<reference evidence="1 2" key="1">
    <citation type="submission" date="2015-07" db="EMBL/GenBank/DDBJ databases">
        <title>Acinetobacter yuneri, a novel member of Acinetobacter calcoaceticus-Acinetobacter baumannii complex isolated from clinical specimen.</title>
        <authorList>
            <person name="Yu Y."/>
        </authorList>
    </citation>
    <scope>NUCLEOTIDE SEQUENCE [LARGE SCALE GENOMIC DNA]</scope>
    <source>
        <strain evidence="1 2">A362</strain>
    </source>
</reference>
<gene>
    <name evidence="1" type="ORF">AC058_15975</name>
</gene>
<evidence type="ECO:0000313" key="1">
    <source>
        <dbReference type="EMBL" id="ONN52703.1"/>
    </source>
</evidence>
<dbReference type="Proteomes" id="UP000189376">
    <property type="component" value="Unassembled WGS sequence"/>
</dbReference>
<sequence>MAKTFEQVKKEFFNTRVITNNRLPKRGESHKIAVKLGLIDQKQSTYVKKQKLSYVGLSVIECFEEAGLDDVYINEKIEEFSELKNYTSLHKALRILDDGHMARLAKKLEVSVDMLNATLAVLNKI</sequence>
<dbReference type="EMBL" id="LFZS01000017">
    <property type="protein sequence ID" value="ONN52703.1"/>
    <property type="molecule type" value="Genomic_DNA"/>
</dbReference>
<evidence type="ECO:0000313" key="2">
    <source>
        <dbReference type="Proteomes" id="UP000189376"/>
    </source>
</evidence>
<protein>
    <submittedName>
        <fullName evidence="1">Uncharacterized protein</fullName>
    </submittedName>
</protein>
<dbReference type="AlphaFoldDB" id="A0A1V2US83"/>
<name>A0A1V2US83_9GAMM</name>
<proteinExistence type="predicted"/>
<keyword evidence="2" id="KW-1185">Reference proteome</keyword>